<feature type="domain" description="C2H2-type" evidence="11">
    <location>
        <begin position="293"/>
        <end position="320"/>
    </location>
</feature>
<dbReference type="FunFam" id="3.30.160.60:FF:000193">
    <property type="entry name" value="Zinc finger protein 300"/>
    <property type="match status" value="1"/>
</dbReference>
<dbReference type="Proteomes" id="UP001154078">
    <property type="component" value="Chromosome 4"/>
</dbReference>
<keyword evidence="8" id="KW-0804">Transcription</keyword>
<evidence type="ECO:0000256" key="2">
    <source>
        <dbReference type="ARBA" id="ARBA00006991"/>
    </source>
</evidence>
<dbReference type="GO" id="GO:0005634">
    <property type="term" value="C:nucleus"/>
    <property type="evidence" value="ECO:0007669"/>
    <property type="project" value="UniProtKB-SubCell"/>
</dbReference>
<feature type="domain" description="C2H2-type" evidence="11">
    <location>
        <begin position="187"/>
        <end position="214"/>
    </location>
</feature>
<dbReference type="Gene3D" id="3.30.160.60">
    <property type="entry name" value="Classic Zinc Finger"/>
    <property type="match status" value="16"/>
</dbReference>
<feature type="domain" description="C2H2-type" evidence="11">
    <location>
        <begin position="159"/>
        <end position="186"/>
    </location>
</feature>
<feature type="domain" description="C2H2-type" evidence="11">
    <location>
        <begin position="998"/>
        <end position="1025"/>
    </location>
</feature>
<dbReference type="FunFam" id="3.30.160.60:FF:000624">
    <property type="entry name" value="zinc finger protein 697"/>
    <property type="match status" value="3"/>
</dbReference>
<keyword evidence="5 10" id="KW-0863">Zinc-finger</keyword>
<evidence type="ECO:0000256" key="3">
    <source>
        <dbReference type="ARBA" id="ARBA00022723"/>
    </source>
</evidence>
<feature type="domain" description="C2H2-type" evidence="11">
    <location>
        <begin position="104"/>
        <end position="131"/>
    </location>
</feature>
<evidence type="ECO:0000256" key="6">
    <source>
        <dbReference type="ARBA" id="ARBA00022833"/>
    </source>
</evidence>
<evidence type="ECO:0000256" key="5">
    <source>
        <dbReference type="ARBA" id="ARBA00022771"/>
    </source>
</evidence>
<evidence type="ECO:0000256" key="10">
    <source>
        <dbReference type="PROSITE-ProRule" id="PRU00042"/>
    </source>
</evidence>
<protein>
    <recommendedName>
        <fullName evidence="11">C2H2-type domain-containing protein</fullName>
    </recommendedName>
</protein>
<dbReference type="PROSITE" id="PS50157">
    <property type="entry name" value="ZINC_FINGER_C2H2_2"/>
    <property type="match status" value="24"/>
</dbReference>
<dbReference type="EMBL" id="OV121135">
    <property type="protein sequence ID" value="CAH0555594.1"/>
    <property type="molecule type" value="Genomic_DNA"/>
</dbReference>
<feature type="domain" description="C2H2-type" evidence="11">
    <location>
        <begin position="265"/>
        <end position="292"/>
    </location>
</feature>
<gene>
    <name evidence="12" type="ORF">MELIAE_LOCUS6934</name>
</gene>
<feature type="domain" description="C2H2-type" evidence="11">
    <location>
        <begin position="955"/>
        <end position="982"/>
    </location>
</feature>
<accession>A0A9P0B5V0</accession>
<comment type="subcellular location">
    <subcellularLocation>
        <location evidence="1">Nucleus</location>
    </subcellularLocation>
</comment>
<feature type="domain" description="C2H2-type" evidence="11">
    <location>
        <begin position="493"/>
        <end position="520"/>
    </location>
</feature>
<feature type="domain" description="C2H2-type" evidence="11">
    <location>
        <begin position="550"/>
        <end position="578"/>
    </location>
</feature>
<comment type="similarity">
    <text evidence="2">Belongs to the krueppel C2H2-type zinc-finger protein family.</text>
</comment>
<dbReference type="GO" id="GO:0001228">
    <property type="term" value="F:DNA-binding transcription activator activity, RNA polymerase II-specific"/>
    <property type="evidence" value="ECO:0007669"/>
    <property type="project" value="TreeGrafter"/>
</dbReference>
<dbReference type="InterPro" id="IPR036236">
    <property type="entry name" value="Znf_C2H2_sf"/>
</dbReference>
<evidence type="ECO:0000256" key="1">
    <source>
        <dbReference type="ARBA" id="ARBA00004123"/>
    </source>
</evidence>
<evidence type="ECO:0000259" key="11">
    <source>
        <dbReference type="PROSITE" id="PS50157"/>
    </source>
</evidence>
<feature type="domain" description="C2H2-type" evidence="11">
    <location>
        <begin position="1317"/>
        <end position="1345"/>
    </location>
</feature>
<dbReference type="Pfam" id="PF00096">
    <property type="entry name" value="zf-C2H2"/>
    <property type="match status" value="9"/>
</dbReference>
<name>A0A9P0B5V0_BRAAE</name>
<keyword evidence="6" id="KW-0862">Zinc</keyword>
<keyword evidence="4" id="KW-0677">Repeat</keyword>
<dbReference type="GO" id="GO:0000978">
    <property type="term" value="F:RNA polymerase II cis-regulatory region sequence-specific DNA binding"/>
    <property type="evidence" value="ECO:0007669"/>
    <property type="project" value="TreeGrafter"/>
</dbReference>
<reference evidence="12" key="1">
    <citation type="submission" date="2021-12" db="EMBL/GenBank/DDBJ databases">
        <authorList>
            <person name="King R."/>
        </authorList>
    </citation>
    <scope>NUCLEOTIDE SEQUENCE</scope>
</reference>
<feature type="domain" description="C2H2-type" evidence="11">
    <location>
        <begin position="698"/>
        <end position="726"/>
    </location>
</feature>
<keyword evidence="9" id="KW-0539">Nucleus</keyword>
<dbReference type="PROSITE" id="PS00028">
    <property type="entry name" value="ZINC_FINGER_C2H2_1"/>
    <property type="match status" value="23"/>
</dbReference>
<evidence type="ECO:0000256" key="9">
    <source>
        <dbReference type="ARBA" id="ARBA00023242"/>
    </source>
</evidence>
<feature type="domain" description="C2H2-type" evidence="11">
    <location>
        <begin position="1289"/>
        <end position="1316"/>
    </location>
</feature>
<feature type="domain" description="C2H2-type" evidence="11">
    <location>
        <begin position="642"/>
        <end position="669"/>
    </location>
</feature>
<sequence length="1366" mass="156989">MLENQEVNLLTKDYNNIVTIPIEVNKSNTEYHNVEVILSDGTVCLLNQYDSMNILQQDDIFSNIEFIEQPKTKNVRTILLPPPNKQKEPPPLKPLAPKTNNVVFKCIKCDEEFNTIGQYRKHMGWHKTERKFKCTKCSSGFNVESNFKIHMAMHGEGRPTCPICNLKFQRSASLKSHLLIHQVEETYFCDECKAEFDKEEELIKHLEVHATSVSAESKALICSYCKLEFDNFSKLKEHISHHIKAKRLLNKRKRAKKKTKKDGKFVCDLCNKGFIKQSLLERHERIHTGIRPYVCNLCHKSFTQSGTLQIHLKRHEGIRPYECTLCPAKFGQKGNLKVHIQKTHTASSANETKYKCFHCSCIFKKISSLNAHMTKLHTKADGSDSVIHATMDQLKKLEKHTESHWNEANLISQGSIKTVNFHDGRDDFGYLTTDESSIKVPDLVHQNDLRKFLVRQRKIGDTRFYFCNYCMKKFKKPSDLIRHIRIHTKEKPFKCKVCNASFSLKSTLLTHSKRHQLKREYICPICNGSFSNLQKITIHLRRHNVQSPSYSCKQCDKTFQSYADAENHSRLYEKNEKHLVVPLFKPATPPPYNNNTSVLKPRVEAPEEVNVKKVFQCSICLAKFSRVINYKKHLQLHQEKKTTCRICTKSFRTPFSLNVHMKSHLNIRNYQCNVCPKKFVTAHILKRHSLVHMTQRPFGCWYCDKHFKTLLMRKQHMKRVHKVEDVDKPELNASEHIPTTVLDFTDMVNEEIPLIEKPSNQISVIASTVHSENTNETNVLQLNSDATNQQTYYDIPTETIQILTENNSASLLQEQNGQLETIYINSDNANVYSELKLQNNDCLLLNSISDLQDPKILFNSGTLSSEINYEPQEIINVNQFFANTSEQIAPDENREEPKNNEGLILNSLLTSNVLYNSNVNFASEESNLLNGDLMGSEQMFAETVAESDNYEDTNYICEKCNKLYANISDFKDHDCTDVPEKETNVVQEKEDENGDSGLKCTECNKTVKTKSALAKHSETHSKEKKSSELKTCSFCQKAFKKNCDLQRHIRTHTGEKPFACDLCDKSFALKSTLASHKKTHEPVVTKNFNCSVCNSFFVSKSTLKIHMNSHTGIRQQFSCSFCGLKFKTMQSKNSHEEKKHKQPQKEDKPVNNISRLLASVANDFTAMENIELNQNTHLPEIVTSDLTQELEVVPNDILQQLQSNNIIIQNPLNLDLPSIIRLEDLTLLNFKTVSVENPEVLSTEDATEVLAPPPVEKPRNFECDVCHKKYTSKDILRKHRKTHGLDKNFFCDSCKKGFDTQVEMDKHNKLHVGYRPHSCKYCANSFADVKGLNAHMKRIHSNINEMISDKFGMQLELLGQGSSKLF</sequence>
<keyword evidence="7" id="KW-0805">Transcription regulation</keyword>
<dbReference type="SUPFAM" id="SSF57667">
    <property type="entry name" value="beta-beta-alpha zinc fingers"/>
    <property type="match status" value="14"/>
</dbReference>
<dbReference type="SMART" id="SM00355">
    <property type="entry name" value="ZnF_C2H2"/>
    <property type="match status" value="25"/>
</dbReference>
<dbReference type="GO" id="GO:0008270">
    <property type="term" value="F:zinc ion binding"/>
    <property type="evidence" value="ECO:0007669"/>
    <property type="project" value="UniProtKB-KW"/>
</dbReference>
<feature type="domain" description="C2H2-type" evidence="11">
    <location>
        <begin position="1058"/>
        <end position="1080"/>
    </location>
</feature>
<feature type="domain" description="C2H2-type" evidence="11">
    <location>
        <begin position="465"/>
        <end position="492"/>
    </location>
</feature>
<evidence type="ECO:0000256" key="8">
    <source>
        <dbReference type="ARBA" id="ARBA00023163"/>
    </source>
</evidence>
<keyword evidence="13" id="KW-1185">Reference proteome</keyword>
<evidence type="ECO:0000256" key="4">
    <source>
        <dbReference type="ARBA" id="ARBA00022737"/>
    </source>
</evidence>
<dbReference type="Pfam" id="PF13912">
    <property type="entry name" value="zf-C2H2_6"/>
    <property type="match status" value="4"/>
</dbReference>
<feature type="domain" description="C2H2-type" evidence="11">
    <location>
        <begin position="1261"/>
        <end position="1288"/>
    </location>
</feature>
<feature type="domain" description="C2H2-type" evidence="11">
    <location>
        <begin position="1088"/>
        <end position="1115"/>
    </location>
</feature>
<dbReference type="PANTHER" id="PTHR24376:SF235">
    <property type="entry name" value="C2H2-TYPE DOMAIN-CONTAINING PROTEIN"/>
    <property type="match status" value="1"/>
</dbReference>
<feature type="domain" description="C2H2-type" evidence="11">
    <location>
        <begin position="354"/>
        <end position="382"/>
    </location>
</feature>
<organism evidence="12 13">
    <name type="scientific">Brassicogethes aeneus</name>
    <name type="common">Rape pollen beetle</name>
    <name type="synonym">Meligethes aeneus</name>
    <dbReference type="NCBI Taxonomy" id="1431903"/>
    <lineage>
        <taxon>Eukaryota</taxon>
        <taxon>Metazoa</taxon>
        <taxon>Ecdysozoa</taxon>
        <taxon>Arthropoda</taxon>
        <taxon>Hexapoda</taxon>
        <taxon>Insecta</taxon>
        <taxon>Pterygota</taxon>
        <taxon>Neoptera</taxon>
        <taxon>Endopterygota</taxon>
        <taxon>Coleoptera</taxon>
        <taxon>Polyphaga</taxon>
        <taxon>Cucujiformia</taxon>
        <taxon>Nitidulidae</taxon>
        <taxon>Meligethinae</taxon>
        <taxon>Brassicogethes</taxon>
    </lineage>
</organism>
<feature type="domain" description="C2H2-type" evidence="11">
    <location>
        <begin position="1030"/>
        <end position="1057"/>
    </location>
</feature>
<evidence type="ECO:0000313" key="12">
    <source>
        <dbReference type="EMBL" id="CAH0555594.1"/>
    </source>
</evidence>
<feature type="domain" description="C2H2-type" evidence="11">
    <location>
        <begin position="670"/>
        <end position="697"/>
    </location>
</feature>
<feature type="domain" description="C2H2-type" evidence="11">
    <location>
        <begin position="321"/>
        <end position="349"/>
    </location>
</feature>
<dbReference type="InterPro" id="IPR013087">
    <property type="entry name" value="Znf_C2H2_type"/>
</dbReference>
<feature type="domain" description="C2H2-type" evidence="11">
    <location>
        <begin position="615"/>
        <end position="642"/>
    </location>
</feature>
<keyword evidence="3" id="KW-0479">Metal-binding</keyword>
<dbReference type="PANTHER" id="PTHR24376">
    <property type="entry name" value="ZINC FINGER PROTEIN"/>
    <property type="match status" value="1"/>
</dbReference>
<evidence type="ECO:0000256" key="7">
    <source>
        <dbReference type="ARBA" id="ARBA00023015"/>
    </source>
</evidence>
<dbReference type="Pfam" id="PF12874">
    <property type="entry name" value="zf-met"/>
    <property type="match status" value="1"/>
</dbReference>
<feature type="domain" description="C2H2-type" evidence="11">
    <location>
        <begin position="132"/>
        <end position="159"/>
    </location>
</feature>
<proteinExistence type="inferred from homology"/>
<dbReference type="FunFam" id="3.30.160.60:FF:000145">
    <property type="entry name" value="Zinc finger protein 574"/>
    <property type="match status" value="1"/>
</dbReference>
<feature type="domain" description="C2H2-type" evidence="11">
    <location>
        <begin position="521"/>
        <end position="548"/>
    </location>
</feature>
<dbReference type="OrthoDB" id="6077919at2759"/>
<evidence type="ECO:0000313" key="13">
    <source>
        <dbReference type="Proteomes" id="UP001154078"/>
    </source>
</evidence>